<protein>
    <recommendedName>
        <fullName evidence="3">DUF3047 domain-containing protein</fullName>
    </recommendedName>
</protein>
<dbReference type="AlphaFoldDB" id="A0A1H9YR46"/>
<dbReference type="EMBL" id="FOIA01000002">
    <property type="protein sequence ID" value="SES71131.1"/>
    <property type="molecule type" value="Genomic_DNA"/>
</dbReference>
<dbReference type="Proteomes" id="UP000199345">
    <property type="component" value="Unassembled WGS sequence"/>
</dbReference>
<accession>A0A1H9YR46</accession>
<dbReference type="RefSeq" id="WP_090655574.1">
    <property type="nucleotide sequence ID" value="NZ_FOIA01000002.1"/>
</dbReference>
<reference evidence="2" key="1">
    <citation type="submission" date="2016-10" db="EMBL/GenBank/DDBJ databases">
        <authorList>
            <person name="Varghese N."/>
            <person name="Submissions S."/>
        </authorList>
    </citation>
    <scope>NUCLEOTIDE SEQUENCE [LARGE SCALE GENOMIC DNA]</scope>
    <source>
        <strain evidence="2">Nm71</strain>
    </source>
</reference>
<organism evidence="1 2">
    <name type="scientific">Nitrosomonas marina</name>
    <dbReference type="NCBI Taxonomy" id="917"/>
    <lineage>
        <taxon>Bacteria</taxon>
        <taxon>Pseudomonadati</taxon>
        <taxon>Pseudomonadota</taxon>
        <taxon>Betaproteobacteria</taxon>
        <taxon>Nitrosomonadales</taxon>
        <taxon>Nitrosomonadaceae</taxon>
        <taxon>Nitrosomonas</taxon>
    </lineage>
</organism>
<name>A0A1H9YR46_9PROT</name>
<evidence type="ECO:0000313" key="2">
    <source>
        <dbReference type="Proteomes" id="UP000199345"/>
    </source>
</evidence>
<evidence type="ECO:0008006" key="3">
    <source>
        <dbReference type="Google" id="ProtNLM"/>
    </source>
</evidence>
<evidence type="ECO:0000313" key="1">
    <source>
        <dbReference type="EMBL" id="SES71131.1"/>
    </source>
</evidence>
<keyword evidence="2" id="KW-1185">Reference proteome</keyword>
<proteinExistence type="predicted"/>
<gene>
    <name evidence="1" type="ORF">SAMN05216326_102108</name>
</gene>
<dbReference type="OrthoDB" id="262857at2"/>
<sequence length="242" mass="26911">MRDTSLHTIKHGWAAVIACLVFFVYTTTALAAERVIHEIDFTGKDEGSALAWLEQQGFEFELDAEALAPRFENDALVISTQMETAGLFGLRLAEQDFIHNVKRVEIVWGVNQYPEGADWNNGVNSVPIAVMLSFGTEKLSSGLPLGIKSAPYFLSPFIGKEEEQGKMYLGKLWREGGRYFCVASGDQSGKTITTDFEVDERFKTVFNQAKTPPITAFAFQKNTSKTQGVSEAFIKKITFLSE</sequence>